<proteinExistence type="predicted"/>
<organism evidence="1 2">
    <name type="scientific">Dyadobacter endophyticus</name>
    <dbReference type="NCBI Taxonomy" id="1749036"/>
    <lineage>
        <taxon>Bacteria</taxon>
        <taxon>Pseudomonadati</taxon>
        <taxon>Bacteroidota</taxon>
        <taxon>Cytophagia</taxon>
        <taxon>Cytophagales</taxon>
        <taxon>Spirosomataceae</taxon>
        <taxon>Dyadobacter</taxon>
    </lineage>
</organism>
<keyword evidence="2" id="KW-1185">Reference proteome</keyword>
<dbReference type="EMBL" id="BMIA01000009">
    <property type="protein sequence ID" value="GGH55690.1"/>
    <property type="molecule type" value="Genomic_DNA"/>
</dbReference>
<dbReference type="Proteomes" id="UP000600214">
    <property type="component" value="Unassembled WGS sequence"/>
</dbReference>
<reference evidence="2" key="1">
    <citation type="journal article" date="2019" name="Int. J. Syst. Evol. Microbiol.">
        <title>The Global Catalogue of Microorganisms (GCM) 10K type strain sequencing project: providing services to taxonomists for standard genome sequencing and annotation.</title>
        <authorList>
            <consortium name="The Broad Institute Genomics Platform"/>
            <consortium name="The Broad Institute Genome Sequencing Center for Infectious Disease"/>
            <person name="Wu L."/>
            <person name="Ma J."/>
        </authorList>
    </citation>
    <scope>NUCLEOTIDE SEQUENCE [LARGE SCALE GENOMIC DNA]</scope>
    <source>
        <strain evidence="2">CGMCC 1.15288</strain>
    </source>
</reference>
<dbReference type="RefSeq" id="WP_188939351.1">
    <property type="nucleotide sequence ID" value="NZ_BMIA01000009.1"/>
</dbReference>
<gene>
    <name evidence="1" type="ORF">GCM10007423_63490</name>
</gene>
<name>A0ABQ1ZDF0_9BACT</name>
<comment type="caution">
    <text evidence="1">The sequence shown here is derived from an EMBL/GenBank/DDBJ whole genome shotgun (WGS) entry which is preliminary data.</text>
</comment>
<evidence type="ECO:0000313" key="1">
    <source>
        <dbReference type="EMBL" id="GGH55690.1"/>
    </source>
</evidence>
<evidence type="ECO:0000313" key="2">
    <source>
        <dbReference type="Proteomes" id="UP000600214"/>
    </source>
</evidence>
<protein>
    <submittedName>
        <fullName evidence="1">Uncharacterized protein</fullName>
    </submittedName>
</protein>
<accession>A0ABQ1ZDF0</accession>
<sequence length="184" mass="21481">MTKFETFIASVQTLYPSARKVVNHGYTFFIDEKALLFIAFRGRSTKAVVKRYFDTLDELNKCYHSLVNRAMETNKINSERQKRQQQRNARDIQPGAIFYASWGHDQTNIEFYQIIAVKGIKVIIRELYQDKQHNAIDHGYTSAIKDSFKGEEIVLRIGKYGLKVDQRNPLSKWDGKPVYWSSYA</sequence>